<comment type="similarity">
    <text evidence="1">Belongs to the Mu gp47/PBSX XkdT family.</text>
</comment>
<reference evidence="5 6" key="1">
    <citation type="submission" date="2016-04" db="EMBL/GenBank/DDBJ databases">
        <title>Genome sequence of Clostridium magnum DSM 2767.</title>
        <authorList>
            <person name="Poehlein A."/>
            <person name="Uhlig R."/>
            <person name="Fischer R."/>
            <person name="Bahl H."/>
            <person name="Daniel R."/>
        </authorList>
    </citation>
    <scope>NUCLEOTIDE SEQUENCE [LARGE SCALE GENOMIC DNA]</scope>
    <source>
        <strain evidence="5 6">DSM 2767</strain>
    </source>
</reference>
<gene>
    <name evidence="5" type="ORF">CLMAG_06090</name>
</gene>
<dbReference type="AlphaFoldDB" id="A0A168E1W3"/>
<keyword evidence="6" id="KW-1185">Reference proteome</keyword>
<evidence type="ECO:0000259" key="4">
    <source>
        <dbReference type="Pfam" id="PF26079"/>
    </source>
</evidence>
<dbReference type="OrthoDB" id="2554267at2"/>
<dbReference type="InterPro" id="IPR006949">
    <property type="entry name" value="Barrel_Baseplate_J-like"/>
</dbReference>
<dbReference type="Pfam" id="PF26078">
    <property type="entry name" value="Baseplate_J_M"/>
    <property type="match status" value="1"/>
</dbReference>
<evidence type="ECO:0000313" key="6">
    <source>
        <dbReference type="Proteomes" id="UP000076603"/>
    </source>
</evidence>
<comment type="caution">
    <text evidence="5">The sequence shown here is derived from an EMBL/GenBank/DDBJ whole genome shotgun (WGS) entry which is preliminary data.</text>
</comment>
<dbReference type="Pfam" id="PF26079">
    <property type="entry name" value="Baseplate_J_C"/>
    <property type="match status" value="1"/>
</dbReference>
<dbReference type="Proteomes" id="UP000076603">
    <property type="component" value="Unassembled WGS sequence"/>
</dbReference>
<evidence type="ECO:0000259" key="3">
    <source>
        <dbReference type="Pfam" id="PF26078"/>
    </source>
</evidence>
<feature type="domain" description="Baseplate protein J-like barrel" evidence="2">
    <location>
        <begin position="88"/>
        <end position="163"/>
    </location>
</feature>
<dbReference type="InterPro" id="IPR058530">
    <property type="entry name" value="Baseplate_J-like_C"/>
</dbReference>
<dbReference type="PATRIC" id="fig|1121326.3.peg.565"/>
<protein>
    <submittedName>
        <fullName evidence="5">Baseplate J-like protein</fullName>
    </submittedName>
</protein>
<dbReference type="EMBL" id="LWAE01000001">
    <property type="protein sequence ID" value="KZL93563.1"/>
    <property type="molecule type" value="Genomic_DNA"/>
</dbReference>
<proteinExistence type="inferred from homology"/>
<dbReference type="InterPro" id="IPR052399">
    <property type="entry name" value="Phage_Baseplate_Assmbl_Protein"/>
</dbReference>
<dbReference type="Pfam" id="PF04865">
    <property type="entry name" value="Baseplate_J"/>
    <property type="match status" value="1"/>
</dbReference>
<evidence type="ECO:0000256" key="1">
    <source>
        <dbReference type="ARBA" id="ARBA00038087"/>
    </source>
</evidence>
<dbReference type="PANTHER" id="PTHR37829:SF3">
    <property type="entry name" value="PROTEIN JAYE-RELATED"/>
    <property type="match status" value="1"/>
</dbReference>
<feature type="domain" description="Baseplate J-like C-terminal" evidence="4">
    <location>
        <begin position="276"/>
        <end position="366"/>
    </location>
</feature>
<dbReference type="PANTHER" id="PTHR37829">
    <property type="entry name" value="PHAGE-LIKE ELEMENT PBSX PROTEIN XKDT"/>
    <property type="match status" value="1"/>
</dbReference>
<accession>A0A168E1W3</accession>
<dbReference type="InterPro" id="IPR058531">
    <property type="entry name" value="Baseplate_J_M"/>
</dbReference>
<evidence type="ECO:0000259" key="2">
    <source>
        <dbReference type="Pfam" id="PF04865"/>
    </source>
</evidence>
<sequence length="369" mass="39856">MFEDKTVENINKEMLDSIDDSYEKSVGNPTADIVKSFAIEEASIYAALKLIFDKINVDNLTGDELERYTKQRKGITRKPGNASIGVLTVNGTGTININDLFETASGVQFISLETKNITGTGSINIRAVTIGFSSNVPANTITQMPVTLAGITSVTNTAATYDGYDAETDDSLRQRYYEALRKPPTSANKYHYLAWAKEVTGVGGAIIFPTWNGDNTVKAVIVDDNKLPANSDLVSRTQAHIDPLNESNIPKGDGSGEAPIGAYCTVESATAKNIVIKVKVTKANANYTDDEIIANITNNVLLYFKGIALDEDNNYVSYAKIGNLIITSDGIADYDNSTFTINDSNTNIHLSLSATLCEVPVLTQVVLLP</sequence>
<evidence type="ECO:0000313" key="5">
    <source>
        <dbReference type="EMBL" id="KZL93563.1"/>
    </source>
</evidence>
<feature type="domain" description="Baseplate J-like central" evidence="3">
    <location>
        <begin position="184"/>
        <end position="267"/>
    </location>
</feature>
<organism evidence="5 6">
    <name type="scientific">Clostridium magnum DSM 2767</name>
    <dbReference type="NCBI Taxonomy" id="1121326"/>
    <lineage>
        <taxon>Bacteria</taxon>
        <taxon>Bacillati</taxon>
        <taxon>Bacillota</taxon>
        <taxon>Clostridia</taxon>
        <taxon>Eubacteriales</taxon>
        <taxon>Clostridiaceae</taxon>
        <taxon>Clostridium</taxon>
    </lineage>
</organism>
<dbReference type="STRING" id="1121326.CLMAG_06090"/>
<dbReference type="RefSeq" id="WP_066617739.1">
    <property type="nucleotide sequence ID" value="NZ_FQXL01000031.1"/>
</dbReference>
<name>A0A168E1W3_9CLOT</name>